<dbReference type="InterPro" id="IPR043129">
    <property type="entry name" value="ATPase_NBD"/>
</dbReference>
<reference evidence="4" key="1">
    <citation type="submission" date="2021-01" db="EMBL/GenBank/DDBJ databases">
        <title>Whole genome shotgun sequence of Actinoplanes capillaceus NBRC 16408.</title>
        <authorList>
            <person name="Komaki H."/>
            <person name="Tamura T."/>
        </authorList>
    </citation>
    <scope>NUCLEOTIDE SEQUENCE [LARGE SCALE GENOMIC DNA]</scope>
    <source>
        <strain evidence="4">NBRC 16408</strain>
    </source>
</reference>
<dbReference type="InterPro" id="IPR036390">
    <property type="entry name" value="WH_DNA-bd_sf"/>
</dbReference>
<dbReference type="InterPro" id="IPR049874">
    <property type="entry name" value="ROK_cs"/>
</dbReference>
<feature type="compositionally biased region" description="Low complexity" evidence="2">
    <location>
        <begin position="252"/>
        <end position="275"/>
    </location>
</feature>
<dbReference type="PANTHER" id="PTHR18964:SF149">
    <property type="entry name" value="BIFUNCTIONAL UDP-N-ACETYLGLUCOSAMINE 2-EPIMERASE_N-ACETYLMANNOSAMINE KINASE"/>
    <property type="match status" value="1"/>
</dbReference>
<dbReference type="EMBL" id="BOMF01000006">
    <property type="protein sequence ID" value="GID43154.1"/>
    <property type="molecule type" value="Genomic_DNA"/>
</dbReference>
<feature type="domain" description="HTH marR-type" evidence="3">
    <location>
        <begin position="16"/>
        <end position="62"/>
    </location>
</feature>
<evidence type="ECO:0000256" key="2">
    <source>
        <dbReference type="SAM" id="MobiDB-lite"/>
    </source>
</evidence>
<feature type="region of interest" description="Disordered" evidence="2">
    <location>
        <begin position="142"/>
        <end position="275"/>
    </location>
</feature>
<dbReference type="InterPro" id="IPR011991">
    <property type="entry name" value="ArsR-like_HTH"/>
</dbReference>
<dbReference type="PANTHER" id="PTHR18964">
    <property type="entry name" value="ROK (REPRESSOR, ORF, KINASE) FAMILY"/>
    <property type="match status" value="1"/>
</dbReference>
<dbReference type="Gene3D" id="3.30.420.40">
    <property type="match status" value="3"/>
</dbReference>
<protein>
    <recommendedName>
        <fullName evidence="3">HTH marR-type domain-containing protein</fullName>
    </recommendedName>
</protein>
<organism evidence="4">
    <name type="scientific">Actinoplanes campanulatus</name>
    <dbReference type="NCBI Taxonomy" id="113559"/>
    <lineage>
        <taxon>Bacteria</taxon>
        <taxon>Bacillati</taxon>
        <taxon>Actinomycetota</taxon>
        <taxon>Actinomycetes</taxon>
        <taxon>Micromonosporales</taxon>
        <taxon>Micromonosporaceae</taxon>
        <taxon>Actinoplanes</taxon>
    </lineage>
</organism>
<sequence>MGRPGRGRRPAARESILDAIRASEPLSRVELAAITGLTEAAVSMTVRRLLDEGLVVETGRAPTGGKPRTLLRLDPAARLAVGVHLDRDVTTFVLTGQTGGVISRLARPAPPGDLLPHLADGIGTLLAASGVDRARCLGLGVVWPGPRNGNARRTPDADVPPAAGGVPGSTEISHFGGPGAPPVSLSPEATPHTRRPPSAPTTTGPEATRSHQPRVDPAAEARPPASQTNWVTSPGAAEARPPAAQTNRATSPDAAEARPPAARTGRAASPRAAEAAGTPAYVVSAEALPHASDDAAHQRGWDAPPHLRGWDADVLGRRLAEENGWPVLVENDATAAAVGEYWVARVGPEQAFAALYMGSGIGAGIVVEGRAMRGGHGAAGEFGHVCVQVDGPECWCGSRGCLEILAGPRTVVAAARADGTAAAEAGLDQSAPRSVTADFAAVARAARAGAPRCLALLEDSARYVAAAAESVVNLLDIDLVVLTGPGFAAASFVYGPAIMRRVRPADRRTWHRSATVTVSLAAATASATGAAALVLQSHLRR</sequence>
<name>A0ABQ3W7X6_9ACTN</name>
<evidence type="ECO:0000256" key="1">
    <source>
        <dbReference type="ARBA" id="ARBA00006479"/>
    </source>
</evidence>
<dbReference type="Gene3D" id="1.10.10.10">
    <property type="entry name" value="Winged helix-like DNA-binding domain superfamily/Winged helix DNA-binding domain"/>
    <property type="match status" value="1"/>
</dbReference>
<dbReference type="Pfam" id="PF12802">
    <property type="entry name" value="MarR_2"/>
    <property type="match status" value="1"/>
</dbReference>
<proteinExistence type="inferred from homology"/>
<gene>
    <name evidence="4" type="ORF">Aca07nite_04290</name>
</gene>
<dbReference type="SUPFAM" id="SSF46785">
    <property type="entry name" value="Winged helix' DNA-binding domain"/>
    <property type="match status" value="1"/>
</dbReference>
<evidence type="ECO:0000259" key="3">
    <source>
        <dbReference type="Pfam" id="PF12802"/>
    </source>
</evidence>
<accession>A0ABQ3W7X6</accession>
<dbReference type="InterPro" id="IPR036388">
    <property type="entry name" value="WH-like_DNA-bd_sf"/>
</dbReference>
<comment type="similarity">
    <text evidence="1">Belongs to the ROK (NagC/XylR) family.</text>
</comment>
<dbReference type="PROSITE" id="PS01125">
    <property type="entry name" value="ROK"/>
    <property type="match status" value="1"/>
</dbReference>
<dbReference type="SUPFAM" id="SSF53067">
    <property type="entry name" value="Actin-like ATPase domain"/>
    <property type="match status" value="2"/>
</dbReference>
<dbReference type="InterPro" id="IPR000835">
    <property type="entry name" value="HTH_MarR-typ"/>
</dbReference>
<evidence type="ECO:0000313" key="4">
    <source>
        <dbReference type="EMBL" id="GID43154.1"/>
    </source>
</evidence>
<dbReference type="InterPro" id="IPR000600">
    <property type="entry name" value="ROK"/>
</dbReference>
<dbReference type="CDD" id="cd00090">
    <property type="entry name" value="HTH_ARSR"/>
    <property type="match status" value="1"/>
</dbReference>
<dbReference type="Pfam" id="PF00480">
    <property type="entry name" value="ROK"/>
    <property type="match status" value="1"/>
</dbReference>
<comment type="caution">
    <text evidence="4">The sequence shown here is derived from an EMBL/GenBank/DDBJ whole genome shotgun (WGS) entry which is preliminary data.</text>
</comment>